<gene>
    <name evidence="1" type="ORF">H7849_12475</name>
</gene>
<evidence type="ECO:0000313" key="1">
    <source>
        <dbReference type="EMBL" id="QNI34633.1"/>
    </source>
</evidence>
<reference evidence="1 2" key="1">
    <citation type="submission" date="2020-08" db="EMBL/GenBank/DDBJ databases">
        <title>Edaphobacter telluris sp. nov. and Acidobacterium dinghuensis sp. nov., two acidobacteria isolated from forest soil.</title>
        <authorList>
            <person name="Fu J."/>
            <person name="Qiu L."/>
        </authorList>
    </citation>
    <scope>NUCLEOTIDE SEQUENCE [LARGE SCALE GENOMIC DNA]</scope>
    <source>
        <strain evidence="1">4Y35</strain>
    </source>
</reference>
<evidence type="ECO:0000313" key="2">
    <source>
        <dbReference type="Proteomes" id="UP000515312"/>
    </source>
</evidence>
<dbReference type="InterPro" id="IPR019239">
    <property type="entry name" value="VapB_antitoxin"/>
</dbReference>
<dbReference type="Proteomes" id="UP000515312">
    <property type="component" value="Chromosome"/>
</dbReference>
<dbReference type="RefSeq" id="WP_186746946.1">
    <property type="nucleotide sequence ID" value="NZ_CP060394.1"/>
</dbReference>
<dbReference type="EMBL" id="CP060394">
    <property type="protein sequence ID" value="QNI34633.1"/>
    <property type="molecule type" value="Genomic_DNA"/>
</dbReference>
<dbReference type="Pfam" id="PF09957">
    <property type="entry name" value="VapB_antitoxin"/>
    <property type="match status" value="1"/>
</dbReference>
<name>A0A7G8BQ13_9BACT</name>
<dbReference type="AlphaFoldDB" id="A0A7G8BQ13"/>
<protein>
    <submittedName>
        <fullName evidence="1">Type II toxin-antitoxin system VapB family antitoxin</fullName>
    </submittedName>
</protein>
<dbReference type="KEGG" id="adin:H7849_12475"/>
<proteinExistence type="predicted"/>
<sequence length="68" mass="7757">MATNLALDDELINEARLIGGHKSKKAAVTAALEEYIQRHKQLEVIRLFGKIDFAPAYNYKAERSLRKQ</sequence>
<keyword evidence="2" id="KW-1185">Reference proteome</keyword>
<organism evidence="1 2">
    <name type="scientific">Alloacidobacterium dinghuense</name>
    <dbReference type="NCBI Taxonomy" id="2763107"/>
    <lineage>
        <taxon>Bacteria</taxon>
        <taxon>Pseudomonadati</taxon>
        <taxon>Acidobacteriota</taxon>
        <taxon>Terriglobia</taxon>
        <taxon>Terriglobales</taxon>
        <taxon>Acidobacteriaceae</taxon>
        <taxon>Alloacidobacterium</taxon>
    </lineage>
</organism>
<accession>A0A7G8BQ13</accession>